<gene>
    <name evidence="1" type="ORF">SAMN04488116_3408</name>
</gene>
<proteinExistence type="predicted"/>
<dbReference type="Proteomes" id="UP000184532">
    <property type="component" value="Unassembled WGS sequence"/>
</dbReference>
<evidence type="ECO:0000313" key="1">
    <source>
        <dbReference type="EMBL" id="SHH06169.1"/>
    </source>
</evidence>
<accession>A0A1M5PXH9</accession>
<dbReference type="EMBL" id="FQWL01000009">
    <property type="protein sequence ID" value="SHH06169.1"/>
    <property type="molecule type" value="Genomic_DNA"/>
</dbReference>
<dbReference type="STRING" id="570519.SAMN04488116_3408"/>
<keyword evidence="2" id="KW-1185">Reference proteome</keyword>
<reference evidence="2" key="1">
    <citation type="submission" date="2016-11" db="EMBL/GenBank/DDBJ databases">
        <authorList>
            <person name="Varghese N."/>
            <person name="Submissions S."/>
        </authorList>
    </citation>
    <scope>NUCLEOTIDE SEQUENCE [LARGE SCALE GENOMIC DNA]</scope>
    <source>
        <strain evidence="2">DSM 22638</strain>
    </source>
</reference>
<dbReference type="OrthoDB" id="820612at2"/>
<evidence type="ECO:0000313" key="2">
    <source>
        <dbReference type="Proteomes" id="UP000184532"/>
    </source>
</evidence>
<organism evidence="1 2">
    <name type="scientific">Flagellimonas flava</name>
    <dbReference type="NCBI Taxonomy" id="570519"/>
    <lineage>
        <taxon>Bacteria</taxon>
        <taxon>Pseudomonadati</taxon>
        <taxon>Bacteroidota</taxon>
        <taxon>Flavobacteriia</taxon>
        <taxon>Flavobacteriales</taxon>
        <taxon>Flavobacteriaceae</taxon>
        <taxon>Flagellimonas</taxon>
    </lineage>
</organism>
<dbReference type="RefSeq" id="WP_073181884.1">
    <property type="nucleotide sequence ID" value="NZ_FQWL01000009.1"/>
</dbReference>
<dbReference type="PROSITE" id="PS51257">
    <property type="entry name" value="PROKAR_LIPOPROTEIN"/>
    <property type="match status" value="1"/>
</dbReference>
<name>A0A1M5PXH9_9FLAO</name>
<dbReference type="AlphaFoldDB" id="A0A1M5PXH9"/>
<protein>
    <submittedName>
        <fullName evidence="1">Uncharacterized protein</fullName>
    </submittedName>
</protein>
<sequence length="290" mass="30249">MRKIRTYILLSLGVITLMACSEEKIVDDVQATVGRGLILRTVGTIGDSFSISDTGSVWGKTLEVQDAEGGSLLTEIKLFVSFTDNTIEDGDPDFSADEAELSTFSASAFAPGPFGFPRGDVSASYAEALAATGVDFDNVAGGDAFNFRLEAILSDGRVFTNRLAGTVANGSFFSSPFAYTSPIVCPPTAPTAGDWTIDFQDSFGDGWNNAALTVDIDGTSTDYTLAAGSASTEVFTVPAGAEVISIIFVSGDFDEEVTAQVTSANGNVIVDLQPSPTAGAELIDYCLGNL</sequence>